<evidence type="ECO:0000313" key="2">
    <source>
        <dbReference type="EMBL" id="CAG8448602.1"/>
    </source>
</evidence>
<keyword evidence="3" id="KW-1185">Reference proteome</keyword>
<feature type="region of interest" description="Disordered" evidence="1">
    <location>
        <begin position="139"/>
        <end position="162"/>
    </location>
</feature>
<dbReference type="AlphaFoldDB" id="A0A9N8VES7"/>
<name>A0A9N8VES7_9GLOM</name>
<proteinExistence type="predicted"/>
<organism evidence="2 3">
    <name type="scientific">Ambispora leptoticha</name>
    <dbReference type="NCBI Taxonomy" id="144679"/>
    <lineage>
        <taxon>Eukaryota</taxon>
        <taxon>Fungi</taxon>
        <taxon>Fungi incertae sedis</taxon>
        <taxon>Mucoromycota</taxon>
        <taxon>Glomeromycotina</taxon>
        <taxon>Glomeromycetes</taxon>
        <taxon>Archaeosporales</taxon>
        <taxon>Ambisporaceae</taxon>
        <taxon>Ambispora</taxon>
    </lineage>
</organism>
<accession>A0A9N8VES7</accession>
<evidence type="ECO:0000256" key="1">
    <source>
        <dbReference type="SAM" id="MobiDB-lite"/>
    </source>
</evidence>
<gene>
    <name evidence="2" type="ORF">ALEPTO_LOCUS854</name>
</gene>
<comment type="caution">
    <text evidence="2">The sequence shown here is derived from an EMBL/GenBank/DDBJ whole genome shotgun (WGS) entry which is preliminary data.</text>
</comment>
<dbReference type="OrthoDB" id="2398342at2759"/>
<protein>
    <submittedName>
        <fullName evidence="2">2099_t:CDS:1</fullName>
    </submittedName>
</protein>
<reference evidence="2" key="1">
    <citation type="submission" date="2021-06" db="EMBL/GenBank/DDBJ databases">
        <authorList>
            <person name="Kallberg Y."/>
            <person name="Tangrot J."/>
            <person name="Rosling A."/>
        </authorList>
    </citation>
    <scope>NUCLEOTIDE SEQUENCE</scope>
    <source>
        <strain evidence="2">FL130A</strain>
    </source>
</reference>
<sequence length="189" mass="20740">MATPIISLLSFSTAYNSFEQDNSNSSTVEQRNPPHLRIRANSISIHDNNSPINSYSSSPPLSMSPSSFTSFLFPPFLTGSITNNGNNNNIVNERERETPVGFNHQRRASESSAGVEGTSPTVHPPHLLSRRYTIASPHLISPSSLTDSNRDEKKPNSPGSTAYRIPAARFWEIGAREDSSVQVAMVRIN</sequence>
<evidence type="ECO:0000313" key="3">
    <source>
        <dbReference type="Proteomes" id="UP000789508"/>
    </source>
</evidence>
<dbReference type="Proteomes" id="UP000789508">
    <property type="component" value="Unassembled WGS sequence"/>
</dbReference>
<feature type="region of interest" description="Disordered" evidence="1">
    <location>
        <begin position="97"/>
        <end position="125"/>
    </location>
</feature>
<dbReference type="EMBL" id="CAJVPS010000075">
    <property type="protein sequence ID" value="CAG8448602.1"/>
    <property type="molecule type" value="Genomic_DNA"/>
</dbReference>